<dbReference type="InterPro" id="IPR013901">
    <property type="entry name" value="Anthrone_oxy"/>
</dbReference>
<keyword evidence="3" id="KW-1185">Reference proteome</keyword>
<feature type="non-terminal residue" evidence="2">
    <location>
        <position position="1"/>
    </location>
</feature>
<dbReference type="Pfam" id="PF08592">
    <property type="entry name" value="Anthrone_oxy"/>
    <property type="match status" value="1"/>
</dbReference>
<evidence type="ECO:0000313" key="3">
    <source>
        <dbReference type="Proteomes" id="UP001597083"/>
    </source>
</evidence>
<protein>
    <submittedName>
        <fullName evidence="2">DUF1772 domain-containing protein</fullName>
    </submittedName>
</protein>
<keyword evidence="1" id="KW-0812">Transmembrane</keyword>
<dbReference type="Proteomes" id="UP001597083">
    <property type="component" value="Unassembled WGS sequence"/>
</dbReference>
<feature type="transmembrane region" description="Helical" evidence="1">
    <location>
        <begin position="111"/>
        <end position="131"/>
    </location>
</feature>
<organism evidence="2 3">
    <name type="scientific">Actinomadura adrarensis</name>
    <dbReference type="NCBI Taxonomy" id="1819600"/>
    <lineage>
        <taxon>Bacteria</taxon>
        <taxon>Bacillati</taxon>
        <taxon>Actinomycetota</taxon>
        <taxon>Actinomycetes</taxon>
        <taxon>Streptosporangiales</taxon>
        <taxon>Thermomonosporaceae</taxon>
        <taxon>Actinomadura</taxon>
    </lineage>
</organism>
<comment type="caution">
    <text evidence="2">The sequence shown here is derived from an EMBL/GenBank/DDBJ whole genome shotgun (WGS) entry which is preliminary data.</text>
</comment>
<proteinExistence type="predicted"/>
<keyword evidence="1" id="KW-1133">Transmembrane helix</keyword>
<accession>A0ABW3CGC5</accession>
<reference evidence="3" key="1">
    <citation type="journal article" date="2019" name="Int. J. Syst. Evol. Microbiol.">
        <title>The Global Catalogue of Microorganisms (GCM) 10K type strain sequencing project: providing services to taxonomists for standard genome sequencing and annotation.</title>
        <authorList>
            <consortium name="The Broad Institute Genomics Platform"/>
            <consortium name="The Broad Institute Genome Sequencing Center for Infectious Disease"/>
            <person name="Wu L."/>
            <person name="Ma J."/>
        </authorList>
    </citation>
    <scope>NUCLEOTIDE SEQUENCE [LARGE SCALE GENOMIC DNA]</scope>
    <source>
        <strain evidence="3">JCM 31696</strain>
    </source>
</reference>
<evidence type="ECO:0000313" key="2">
    <source>
        <dbReference type="EMBL" id="MFD0852753.1"/>
    </source>
</evidence>
<keyword evidence="1" id="KW-0472">Membrane</keyword>
<dbReference type="EMBL" id="JBHTIR010001603">
    <property type="protein sequence ID" value="MFD0852753.1"/>
    <property type="molecule type" value="Genomic_DNA"/>
</dbReference>
<feature type="transmembrane region" description="Helical" evidence="1">
    <location>
        <begin position="169"/>
        <end position="189"/>
    </location>
</feature>
<sequence length="195" mass="20318">RARARGPRFRGVRARHRRDGGLGGSVMKTLSMVVAAVSLLMAAGMAGIFFAFSNSVMPGLNAARPTSAIETMQTINDKIQNPLFLLTFVGVPVAAAVAGGLLLASGERSAALLFFAAAAVYVLGSFLPTAVVNVPLNNTLDGTAIPSDLEEAGRIWTDYSSRWTPWNHLRAVASGVSVLLIGAGLYVFGRNGAGS</sequence>
<feature type="transmembrane region" description="Helical" evidence="1">
    <location>
        <begin position="21"/>
        <end position="52"/>
    </location>
</feature>
<name>A0ABW3CGC5_9ACTN</name>
<feature type="transmembrane region" description="Helical" evidence="1">
    <location>
        <begin position="83"/>
        <end position="104"/>
    </location>
</feature>
<gene>
    <name evidence="2" type="ORF">ACFQ07_10985</name>
</gene>
<evidence type="ECO:0000256" key="1">
    <source>
        <dbReference type="SAM" id="Phobius"/>
    </source>
</evidence>